<sequence>MGDHLAPSTSIGLPKTRFTYDILDKIFSFFDKEAPLRDVRSVSTNFCDLADRTVKLELELMACYDGIKVETKINKRAAVRKIKLDSLDWSKKSFVPVLKYGCHKLSVECEFKDKQFSPFLPEVADSLCGHPESVFKNLSEFEVCLNTDVSYAHVLPANNCIVIDTAIPRLIQILRPNMKRIQFFVFPAEGYMDLYKKLVALKPKELQIAASEVHLSEMLDEALDNFDTKFNVHIDRIGKMKLAESRCLYKDIFGKLAQRWSSADRIHHNYINIIHQCDHLESYRQISKECKTDTSSWNKPLTICPLLQTHLFVGKGVITFYVAPKEVHRFEHAAVGRTDLVFKATRQCAVYVVHNNDREVVNRAVLRVGETLEATSTGCMTTHIYICDVPDDLLPHFSFELFGGAAAMQKKKLPLSAKDSHDLPVEICWCKKRGGDSVDTRLEKARKLGF</sequence>
<evidence type="ECO:0000313" key="2">
    <source>
        <dbReference type="Proteomes" id="UP001175271"/>
    </source>
</evidence>
<accession>A0AA39HVS5</accession>
<keyword evidence="2" id="KW-1185">Reference proteome</keyword>
<name>A0AA39HVS5_9BILA</name>
<organism evidence="1 2">
    <name type="scientific">Steinernema hermaphroditum</name>
    <dbReference type="NCBI Taxonomy" id="289476"/>
    <lineage>
        <taxon>Eukaryota</taxon>
        <taxon>Metazoa</taxon>
        <taxon>Ecdysozoa</taxon>
        <taxon>Nematoda</taxon>
        <taxon>Chromadorea</taxon>
        <taxon>Rhabditida</taxon>
        <taxon>Tylenchina</taxon>
        <taxon>Panagrolaimomorpha</taxon>
        <taxon>Strongyloidoidea</taxon>
        <taxon>Steinernematidae</taxon>
        <taxon>Steinernema</taxon>
    </lineage>
</organism>
<comment type="caution">
    <text evidence="1">The sequence shown here is derived from an EMBL/GenBank/DDBJ whole genome shotgun (WGS) entry which is preliminary data.</text>
</comment>
<protein>
    <submittedName>
        <fullName evidence="1">Uncharacterized protein</fullName>
    </submittedName>
</protein>
<dbReference type="Proteomes" id="UP001175271">
    <property type="component" value="Unassembled WGS sequence"/>
</dbReference>
<gene>
    <name evidence="1" type="ORF">QR680_006494</name>
</gene>
<dbReference type="EMBL" id="JAUCMV010000003">
    <property type="protein sequence ID" value="KAK0412942.1"/>
    <property type="molecule type" value="Genomic_DNA"/>
</dbReference>
<proteinExistence type="predicted"/>
<dbReference type="AlphaFoldDB" id="A0AA39HVS5"/>
<evidence type="ECO:0000313" key="1">
    <source>
        <dbReference type="EMBL" id="KAK0412942.1"/>
    </source>
</evidence>
<reference evidence="1" key="1">
    <citation type="submission" date="2023-06" db="EMBL/GenBank/DDBJ databases">
        <title>Genomic analysis of the entomopathogenic nematode Steinernema hermaphroditum.</title>
        <authorList>
            <person name="Schwarz E.M."/>
            <person name="Heppert J.K."/>
            <person name="Baniya A."/>
            <person name="Schwartz H.T."/>
            <person name="Tan C.-H."/>
            <person name="Antoshechkin I."/>
            <person name="Sternberg P.W."/>
            <person name="Goodrich-Blair H."/>
            <person name="Dillman A.R."/>
        </authorList>
    </citation>
    <scope>NUCLEOTIDE SEQUENCE</scope>
    <source>
        <strain evidence="1">PS9179</strain>
        <tissue evidence="1">Whole animal</tissue>
    </source>
</reference>